<evidence type="ECO:0000256" key="1">
    <source>
        <dbReference type="SAM" id="MobiDB-lite"/>
    </source>
</evidence>
<organism evidence="2">
    <name type="scientific">viral metagenome</name>
    <dbReference type="NCBI Taxonomy" id="1070528"/>
    <lineage>
        <taxon>unclassified sequences</taxon>
        <taxon>metagenomes</taxon>
        <taxon>organismal metagenomes</taxon>
    </lineage>
</organism>
<dbReference type="EMBL" id="MN738836">
    <property type="protein sequence ID" value="QHT38902.1"/>
    <property type="molecule type" value="Genomic_DNA"/>
</dbReference>
<dbReference type="SUPFAM" id="SSF48403">
    <property type="entry name" value="Ankyrin repeat"/>
    <property type="match status" value="1"/>
</dbReference>
<name>A0A6C0FCF8_9ZZZZ</name>
<dbReference type="SMART" id="SM00248">
    <property type="entry name" value="ANK"/>
    <property type="match status" value="2"/>
</dbReference>
<protein>
    <submittedName>
        <fullName evidence="2">Uncharacterized protein</fullName>
    </submittedName>
</protein>
<reference evidence="2" key="1">
    <citation type="journal article" date="2020" name="Nature">
        <title>Giant virus diversity and host interactions through global metagenomics.</title>
        <authorList>
            <person name="Schulz F."/>
            <person name="Roux S."/>
            <person name="Paez-Espino D."/>
            <person name="Jungbluth S."/>
            <person name="Walsh D.A."/>
            <person name="Denef V.J."/>
            <person name="McMahon K.D."/>
            <person name="Konstantinidis K.T."/>
            <person name="Eloe-Fadrosh E.A."/>
            <person name="Kyrpides N.C."/>
            <person name="Woyke T."/>
        </authorList>
    </citation>
    <scope>NUCLEOTIDE SEQUENCE</scope>
    <source>
        <strain evidence="2">GVMAG-S-ERX556106-38</strain>
    </source>
</reference>
<dbReference type="Gene3D" id="1.25.40.20">
    <property type="entry name" value="Ankyrin repeat-containing domain"/>
    <property type="match status" value="1"/>
</dbReference>
<dbReference type="AlphaFoldDB" id="A0A6C0FCF8"/>
<evidence type="ECO:0000313" key="2">
    <source>
        <dbReference type="EMBL" id="QHT38902.1"/>
    </source>
</evidence>
<sequence length="309" mass="35302">MESPRTSRILRKLIVENKVFAYISDNMSGQRRSPRVMENNAITENEILKQRLAECERDQLDTLIIMIKQKQQEMVDDGKLMSDVNVPGLQDNLSKFSSAGREYFYAKMGLDLPMTDEEIEDHFYKMDMSNDDINKGGKRRKSTRKHRKRKSKKSKPSRKSRKSRKAKKSKKSKKSKRRSRRATRTRKAGVAPPPRRSSPDLPSSTSEVSDYDGESSPGHIAAERGDIQGVRNWLDSRPGDTSLLLEQTNDIGETMLFIAAENGHANIVRILIDDYNANIRTLVNGNDMVEWARDGTFDIEVANIIERRA</sequence>
<dbReference type="InterPro" id="IPR002110">
    <property type="entry name" value="Ankyrin_rpt"/>
</dbReference>
<proteinExistence type="predicted"/>
<dbReference type="InterPro" id="IPR036770">
    <property type="entry name" value="Ankyrin_rpt-contain_sf"/>
</dbReference>
<feature type="region of interest" description="Disordered" evidence="1">
    <location>
        <begin position="128"/>
        <end position="224"/>
    </location>
</feature>
<feature type="compositionally biased region" description="Basic residues" evidence="1">
    <location>
        <begin position="136"/>
        <end position="187"/>
    </location>
</feature>
<accession>A0A6C0FCF8</accession>
<dbReference type="Pfam" id="PF12796">
    <property type="entry name" value="Ank_2"/>
    <property type="match status" value="1"/>
</dbReference>